<keyword evidence="3" id="KW-1185">Reference proteome</keyword>
<dbReference type="EMBL" id="LSSK01000239">
    <property type="protein sequence ID" value="OMH84197.1"/>
    <property type="molecule type" value="Genomic_DNA"/>
</dbReference>
<comment type="caution">
    <text evidence="2">The sequence shown here is derived from an EMBL/GenBank/DDBJ whole genome shotgun (WGS) entry which is preliminary data.</text>
</comment>
<accession>A0A1R1PTC0</accession>
<sequence length="102" mass="11653">MIAELDKVARCHRVTVPGLPNVDRLLPTRVPGLLFADDLVVLAETPEDMEISLNIISEWAEKFEMSVNAGKCGTMAIKTEKNFHLRFKNILFQSLRDIRIWD</sequence>
<dbReference type="Proteomes" id="UP000188320">
    <property type="component" value="Unassembled WGS sequence"/>
</dbReference>
<protein>
    <recommendedName>
        <fullName evidence="1">Reverse transcriptase domain-containing protein</fullName>
    </recommendedName>
</protein>
<dbReference type="AlphaFoldDB" id="A0A1R1PTC0"/>
<organism evidence="2 3">
    <name type="scientific">Zancudomyces culisetae</name>
    <name type="common">Gut fungus</name>
    <name type="synonym">Smittium culisetae</name>
    <dbReference type="NCBI Taxonomy" id="1213189"/>
    <lineage>
        <taxon>Eukaryota</taxon>
        <taxon>Fungi</taxon>
        <taxon>Fungi incertae sedis</taxon>
        <taxon>Zoopagomycota</taxon>
        <taxon>Kickxellomycotina</taxon>
        <taxon>Harpellomycetes</taxon>
        <taxon>Harpellales</taxon>
        <taxon>Legeriomycetaceae</taxon>
        <taxon>Zancudomyces</taxon>
    </lineage>
</organism>
<feature type="domain" description="Reverse transcriptase" evidence="1">
    <location>
        <begin position="30"/>
        <end position="76"/>
    </location>
</feature>
<gene>
    <name evidence="2" type="ORF">AX774_g2288</name>
</gene>
<name>A0A1R1PTC0_ZANCU</name>
<proteinExistence type="predicted"/>
<dbReference type="InterPro" id="IPR000477">
    <property type="entry name" value="RT_dom"/>
</dbReference>
<evidence type="ECO:0000259" key="1">
    <source>
        <dbReference type="Pfam" id="PF00078"/>
    </source>
</evidence>
<dbReference type="Pfam" id="PF00078">
    <property type="entry name" value="RVT_1"/>
    <property type="match status" value="1"/>
</dbReference>
<evidence type="ECO:0000313" key="2">
    <source>
        <dbReference type="EMBL" id="OMH84197.1"/>
    </source>
</evidence>
<reference evidence="3" key="1">
    <citation type="submission" date="2017-01" db="EMBL/GenBank/DDBJ databases">
        <authorList>
            <person name="Wang Y."/>
            <person name="White M."/>
            <person name="Kvist S."/>
            <person name="Moncalvo J.-M."/>
        </authorList>
    </citation>
    <scope>NUCLEOTIDE SEQUENCE [LARGE SCALE GENOMIC DNA]</scope>
    <source>
        <strain evidence="3">COL-18-3</strain>
    </source>
</reference>
<dbReference type="OrthoDB" id="5563084at2759"/>
<evidence type="ECO:0000313" key="3">
    <source>
        <dbReference type="Proteomes" id="UP000188320"/>
    </source>
</evidence>